<sequence>MERPIVETGVRKTRLKVKSGAELYRKLGDGSYGTPLYIPQPNARLSKADRREGLQPGSIGKFTSAGSFDVLHNNVFRNALTSDTSIPVIQTPFEDDDIIEFKQFSAGSFLATPGIYRDSLDGSSSRTLATFGCDADTEEGALLMLPQGAHCERLVNMARLFDYISQSGSALYAYANNIRGRQFKNGELSVVYNCHKSTSWAIATFQNTSRERKIRMNLVSSDQSAGLQSAGARYAWDYQGTVQAKVGPEDENDDLAGGDDVPHVSSLRNQCLFARTIKIRLAGDVWQQQFPEQDVMVGLQDEHISEFDSRLEKSVSPPPSSSRSSSIPSSISSSALFSHSEPPSSQDLESVYSPPTSIYHFDGDNASVTSNDNRDLGILYDDSDQWLSDIITTFLLDRKSGAKVAISNSRNWASCASLNRSASEILDDICSANDICEQNGLVYFEPKESFLSTEESTFVVQALKYRNGFLQEFLFGSKQSCEERCTMLTELMHFLQEDRSFQVPTGSRPTLLDGHPFRTVNIDFALPCSPEQRQLFDPALQIANLRNYQNFAQVFVQPNIAKAVYNARLGQSLLRRFWDRDHEDDLHEAIFFFTNALALTPAHSHRQLEIYLDISLALFFRYQLFEQSDDLAMLLSVLQLQKDALESSSCSWIWDGIDALQPLYLHVVGENTTCQSSLMVKESPDVLDNRLEMDIKPVPSTSAPSFAYKQSWEMGSQGRAPRSVSPSI</sequence>
<name>A0A0D2MJL0_HYPSF</name>
<reference evidence="3" key="1">
    <citation type="submission" date="2014-04" db="EMBL/GenBank/DDBJ databases">
        <title>Evolutionary Origins and Diversification of the Mycorrhizal Mutualists.</title>
        <authorList>
            <consortium name="DOE Joint Genome Institute"/>
            <consortium name="Mycorrhizal Genomics Consortium"/>
            <person name="Kohler A."/>
            <person name="Kuo A."/>
            <person name="Nagy L.G."/>
            <person name="Floudas D."/>
            <person name="Copeland A."/>
            <person name="Barry K.W."/>
            <person name="Cichocki N."/>
            <person name="Veneault-Fourrey C."/>
            <person name="LaButti K."/>
            <person name="Lindquist E.A."/>
            <person name="Lipzen A."/>
            <person name="Lundell T."/>
            <person name="Morin E."/>
            <person name="Murat C."/>
            <person name="Riley R."/>
            <person name="Ohm R."/>
            <person name="Sun H."/>
            <person name="Tunlid A."/>
            <person name="Henrissat B."/>
            <person name="Grigoriev I.V."/>
            <person name="Hibbett D.S."/>
            <person name="Martin F."/>
        </authorList>
    </citation>
    <scope>NUCLEOTIDE SEQUENCE [LARGE SCALE GENOMIC DNA]</scope>
    <source>
        <strain evidence="3">FD-334 SS-4</strain>
    </source>
</reference>
<evidence type="ECO:0000256" key="1">
    <source>
        <dbReference type="SAM" id="MobiDB-lite"/>
    </source>
</evidence>
<evidence type="ECO:0000313" key="3">
    <source>
        <dbReference type="Proteomes" id="UP000054270"/>
    </source>
</evidence>
<evidence type="ECO:0000313" key="2">
    <source>
        <dbReference type="EMBL" id="KJA23883.1"/>
    </source>
</evidence>
<gene>
    <name evidence="2" type="ORF">HYPSUDRAFT_65988</name>
</gene>
<organism evidence="2 3">
    <name type="scientific">Hypholoma sublateritium (strain FD-334 SS-4)</name>
    <dbReference type="NCBI Taxonomy" id="945553"/>
    <lineage>
        <taxon>Eukaryota</taxon>
        <taxon>Fungi</taxon>
        <taxon>Dikarya</taxon>
        <taxon>Basidiomycota</taxon>
        <taxon>Agaricomycotina</taxon>
        <taxon>Agaricomycetes</taxon>
        <taxon>Agaricomycetidae</taxon>
        <taxon>Agaricales</taxon>
        <taxon>Agaricineae</taxon>
        <taxon>Strophariaceae</taxon>
        <taxon>Hypholoma</taxon>
    </lineage>
</organism>
<keyword evidence="3" id="KW-1185">Reference proteome</keyword>
<feature type="compositionally biased region" description="Low complexity" evidence="1">
    <location>
        <begin position="321"/>
        <end position="334"/>
    </location>
</feature>
<feature type="compositionally biased region" description="Polar residues" evidence="1">
    <location>
        <begin position="335"/>
        <end position="352"/>
    </location>
</feature>
<feature type="region of interest" description="Disordered" evidence="1">
    <location>
        <begin position="308"/>
        <end position="352"/>
    </location>
</feature>
<dbReference type="AlphaFoldDB" id="A0A0D2MJL0"/>
<dbReference type="STRING" id="945553.A0A0D2MJL0"/>
<dbReference type="EMBL" id="KN817540">
    <property type="protein sequence ID" value="KJA23883.1"/>
    <property type="molecule type" value="Genomic_DNA"/>
</dbReference>
<proteinExistence type="predicted"/>
<protein>
    <submittedName>
        <fullName evidence="2">Uncharacterized protein</fullName>
    </submittedName>
</protein>
<dbReference type="Proteomes" id="UP000054270">
    <property type="component" value="Unassembled WGS sequence"/>
</dbReference>
<accession>A0A0D2MJL0</accession>